<name>A0A1G7BLM2_9BURK</name>
<evidence type="ECO:0000256" key="2">
    <source>
        <dbReference type="SAM" id="Phobius"/>
    </source>
</evidence>
<organism evidence="3 4">
    <name type="scientific">Paracidovorax valerianellae</name>
    <dbReference type="NCBI Taxonomy" id="187868"/>
    <lineage>
        <taxon>Bacteria</taxon>
        <taxon>Pseudomonadati</taxon>
        <taxon>Pseudomonadota</taxon>
        <taxon>Betaproteobacteria</taxon>
        <taxon>Burkholderiales</taxon>
        <taxon>Comamonadaceae</taxon>
        <taxon>Paracidovorax</taxon>
    </lineage>
</organism>
<dbReference type="Proteomes" id="UP000198781">
    <property type="component" value="Unassembled WGS sequence"/>
</dbReference>
<dbReference type="AlphaFoldDB" id="A0A1G7BLM2"/>
<proteinExistence type="predicted"/>
<evidence type="ECO:0000313" key="3">
    <source>
        <dbReference type="EMBL" id="SDE27175.1"/>
    </source>
</evidence>
<keyword evidence="4" id="KW-1185">Reference proteome</keyword>
<dbReference type="STRING" id="187868.SAMN05192589_11492"/>
<dbReference type="RefSeq" id="WP_092745328.1">
    <property type="nucleotide sequence ID" value="NZ_FMZC01000014.1"/>
</dbReference>
<keyword evidence="2" id="KW-1133">Transmembrane helix</keyword>
<sequence>MKRYALHLLLLINAGLLIFLAWLWIGLDGSIRNVHWQAPEPHRTDFAAMLPALPGVTNADTAQFIAMLDRPLFSFTRKPPPPPPPPKPTEEVQVDNLSTARLSGVFTGDGAGGIIIEVAGKHRRARLNDNIDGWTLQSISGRNVTFTKSGQTRVLQLPRAAVTAYTGMAPATPPSGGTPVRPPPTPRATFGGRAQ</sequence>
<gene>
    <name evidence="3" type="ORF">SAMN05192589_11492</name>
</gene>
<evidence type="ECO:0000313" key="4">
    <source>
        <dbReference type="Proteomes" id="UP000198781"/>
    </source>
</evidence>
<dbReference type="OrthoDB" id="8814414at2"/>
<evidence type="ECO:0000256" key="1">
    <source>
        <dbReference type="SAM" id="MobiDB-lite"/>
    </source>
</evidence>
<feature type="region of interest" description="Disordered" evidence="1">
    <location>
        <begin position="167"/>
        <end position="195"/>
    </location>
</feature>
<accession>A0A1G7BLM2</accession>
<feature type="transmembrane region" description="Helical" evidence="2">
    <location>
        <begin position="6"/>
        <end position="27"/>
    </location>
</feature>
<evidence type="ECO:0008006" key="5">
    <source>
        <dbReference type="Google" id="ProtNLM"/>
    </source>
</evidence>
<keyword evidence="2" id="KW-0812">Transmembrane</keyword>
<keyword evidence="2" id="KW-0472">Membrane</keyword>
<dbReference type="Gene3D" id="2.30.30.830">
    <property type="match status" value="1"/>
</dbReference>
<protein>
    <recommendedName>
        <fullName evidence="5">General secretion pathway protein C</fullName>
    </recommendedName>
</protein>
<reference evidence="3 4" key="1">
    <citation type="submission" date="2016-10" db="EMBL/GenBank/DDBJ databases">
        <authorList>
            <person name="de Groot N.N."/>
        </authorList>
    </citation>
    <scope>NUCLEOTIDE SEQUENCE [LARGE SCALE GENOMIC DNA]</scope>
    <source>
        <strain evidence="3 4">DSM 16619</strain>
    </source>
</reference>
<dbReference type="EMBL" id="FMZC01000014">
    <property type="protein sequence ID" value="SDE27175.1"/>
    <property type="molecule type" value="Genomic_DNA"/>
</dbReference>